<dbReference type="SMART" id="SM00303">
    <property type="entry name" value="GPS"/>
    <property type="match status" value="1"/>
</dbReference>
<keyword evidence="9" id="KW-1185">Reference proteome</keyword>
<dbReference type="GO" id="GO:0004930">
    <property type="term" value="F:G protein-coupled receptor activity"/>
    <property type="evidence" value="ECO:0007669"/>
    <property type="project" value="TreeGrafter"/>
</dbReference>
<dbReference type="GO" id="GO:0007189">
    <property type="term" value="P:adenylate cyclase-activating G protein-coupled receptor signaling pathway"/>
    <property type="evidence" value="ECO:0007669"/>
    <property type="project" value="TreeGrafter"/>
</dbReference>
<dbReference type="Gene3D" id="2.60.220.50">
    <property type="match status" value="1"/>
</dbReference>
<dbReference type="PANTHER" id="PTHR12011">
    <property type="entry name" value="ADHESION G-PROTEIN COUPLED RECEPTOR"/>
    <property type="match status" value="1"/>
</dbReference>
<organism evidence="8 9">
    <name type="scientific">Ciona savignyi</name>
    <name type="common">Pacific transparent sea squirt</name>
    <dbReference type="NCBI Taxonomy" id="51511"/>
    <lineage>
        <taxon>Eukaryota</taxon>
        <taxon>Metazoa</taxon>
        <taxon>Chordata</taxon>
        <taxon>Tunicata</taxon>
        <taxon>Ascidiacea</taxon>
        <taxon>Phlebobranchia</taxon>
        <taxon>Cionidae</taxon>
        <taxon>Ciona</taxon>
    </lineage>
</organism>
<reference evidence="8" key="3">
    <citation type="submission" date="2025-09" db="UniProtKB">
        <authorList>
            <consortium name="Ensembl"/>
        </authorList>
    </citation>
    <scope>IDENTIFICATION</scope>
</reference>
<protein>
    <recommendedName>
        <fullName evidence="7">GAIN-B domain-containing protein</fullName>
    </recommendedName>
</protein>
<accession>H2YXF4</accession>
<dbReference type="PROSITE" id="PS50221">
    <property type="entry name" value="GAIN_B"/>
    <property type="match status" value="1"/>
</dbReference>
<dbReference type="Ensembl" id="ENSCSAVT00000010137.1">
    <property type="protein sequence ID" value="ENSCSAVP00000010015.1"/>
    <property type="gene ID" value="ENSCSAVG00000005906.1"/>
</dbReference>
<dbReference type="eggNOG" id="KOG4193">
    <property type="taxonomic scope" value="Eukaryota"/>
</dbReference>
<sequence>MTSAMAETFLETSSNILLNEARTAATSTSAINNIEKYAISMATALLGSDVMNKDGHSLVVSELEDVNITSCYESSERSGCDLVTDDVTISSSGFGGRRYLSYVSYSTKLGFNSDVNFQGITSSLASNIISMTSHDGNSRFHDVNVTLSFRKNESESVATCSFLDSNDGDWSDSGCTVTSQNITHVTCSCDHNTSFALLFLHADIQFTEEELGFLDMITYIGCGTSITALMLTIFSFLYLKLIR</sequence>
<dbReference type="InterPro" id="IPR057244">
    <property type="entry name" value="GAIN_B"/>
</dbReference>
<evidence type="ECO:0000256" key="3">
    <source>
        <dbReference type="ARBA" id="ARBA00022989"/>
    </source>
</evidence>
<reference evidence="8" key="2">
    <citation type="submission" date="2025-08" db="UniProtKB">
        <authorList>
            <consortium name="Ensembl"/>
        </authorList>
    </citation>
    <scope>IDENTIFICATION</scope>
</reference>
<evidence type="ECO:0000256" key="6">
    <source>
        <dbReference type="SAM" id="Phobius"/>
    </source>
</evidence>
<dbReference type="InterPro" id="IPR000203">
    <property type="entry name" value="GPS"/>
</dbReference>
<evidence type="ECO:0000313" key="9">
    <source>
        <dbReference type="Proteomes" id="UP000007875"/>
    </source>
</evidence>
<dbReference type="InterPro" id="IPR046338">
    <property type="entry name" value="GAIN_dom_sf"/>
</dbReference>
<feature type="transmembrane region" description="Helical" evidence="6">
    <location>
        <begin position="216"/>
        <end position="239"/>
    </location>
</feature>
<keyword evidence="2 6" id="KW-0812">Transmembrane</keyword>
<reference evidence="9" key="1">
    <citation type="submission" date="2003-08" db="EMBL/GenBank/DDBJ databases">
        <authorList>
            <person name="Birren B."/>
            <person name="Nusbaum C."/>
            <person name="Abebe A."/>
            <person name="Abouelleil A."/>
            <person name="Adekoya E."/>
            <person name="Ait-zahra M."/>
            <person name="Allen N."/>
            <person name="Allen T."/>
            <person name="An P."/>
            <person name="Anderson M."/>
            <person name="Anderson S."/>
            <person name="Arachchi H."/>
            <person name="Armbruster J."/>
            <person name="Bachantsang P."/>
            <person name="Baldwin J."/>
            <person name="Barry A."/>
            <person name="Bayul T."/>
            <person name="Blitshsteyn B."/>
            <person name="Bloom T."/>
            <person name="Blye J."/>
            <person name="Boguslavskiy L."/>
            <person name="Borowsky M."/>
            <person name="Boukhgalter B."/>
            <person name="Brunache A."/>
            <person name="Butler J."/>
            <person name="Calixte N."/>
            <person name="Calvo S."/>
            <person name="Camarata J."/>
            <person name="Campo K."/>
            <person name="Chang J."/>
            <person name="Cheshatsang Y."/>
            <person name="Citroen M."/>
            <person name="Collymore A."/>
            <person name="Considine T."/>
            <person name="Cook A."/>
            <person name="Cooke P."/>
            <person name="Corum B."/>
            <person name="Cuomo C."/>
            <person name="David R."/>
            <person name="Dawoe T."/>
            <person name="Degray S."/>
            <person name="Dodge S."/>
            <person name="Dooley K."/>
            <person name="Dorje P."/>
            <person name="Dorjee K."/>
            <person name="Dorris L."/>
            <person name="Duffey N."/>
            <person name="Dupes A."/>
            <person name="Elkins T."/>
            <person name="Engels R."/>
            <person name="Erickson J."/>
            <person name="Farina A."/>
            <person name="Faro S."/>
            <person name="Ferreira P."/>
            <person name="Fischer H."/>
            <person name="Fitzgerald M."/>
            <person name="Foley K."/>
            <person name="Gage D."/>
            <person name="Galagan J."/>
            <person name="Gearin G."/>
            <person name="Gnerre S."/>
            <person name="Gnirke A."/>
            <person name="Goyette A."/>
            <person name="Graham J."/>
            <person name="Grandbois E."/>
            <person name="Gyaltsen K."/>
            <person name="Hafez N."/>
            <person name="Hagopian D."/>
            <person name="Hagos B."/>
            <person name="Hall J."/>
            <person name="Hatcher B."/>
            <person name="Heller A."/>
            <person name="Higgins H."/>
            <person name="Honan T."/>
            <person name="Horn A."/>
            <person name="Houde N."/>
            <person name="Hughes L."/>
            <person name="Hulme W."/>
            <person name="Husby E."/>
            <person name="Iliev I."/>
            <person name="Jaffe D."/>
            <person name="Jones C."/>
            <person name="Kamal M."/>
            <person name="Kamat A."/>
            <person name="Kamvysselis M."/>
            <person name="Karlsson E."/>
            <person name="Kells C."/>
            <person name="Kieu A."/>
            <person name="Kisner P."/>
            <person name="Kodira C."/>
            <person name="Kulbokas E."/>
            <person name="Labutti K."/>
            <person name="Lama D."/>
            <person name="Landers T."/>
            <person name="Leger J."/>
            <person name="Levine S."/>
            <person name="Lewis D."/>
            <person name="Lewis T."/>
            <person name="Lindblad-toh K."/>
            <person name="Liu X."/>
            <person name="Lokyitsang T."/>
            <person name="Lokyitsang Y."/>
            <person name="Lucien O."/>
            <person name="Lui A."/>
            <person name="Ma L.J."/>
            <person name="Mabbitt R."/>
            <person name="Macdonald J."/>
            <person name="Maclean C."/>
            <person name="Major J."/>
            <person name="Manning J."/>
            <person name="Marabella R."/>
            <person name="Maru K."/>
            <person name="Matthews C."/>
            <person name="Mauceli E."/>
            <person name="Mccarthy M."/>
            <person name="Mcdonough S."/>
            <person name="Mcghee T."/>
            <person name="Meldrim J."/>
            <person name="Meneus L."/>
            <person name="Mesirov J."/>
            <person name="Mihalev A."/>
            <person name="Mihova T."/>
            <person name="Mikkelsen T."/>
            <person name="Mlenga V."/>
            <person name="Moru K."/>
            <person name="Mozes J."/>
            <person name="Mulrain L."/>
            <person name="Munson G."/>
            <person name="Naylor J."/>
            <person name="Newes C."/>
            <person name="Nguyen C."/>
            <person name="Nguyen N."/>
            <person name="Nguyen T."/>
            <person name="Nicol R."/>
            <person name="Nielsen C."/>
            <person name="Nizzari M."/>
            <person name="Norbu C."/>
            <person name="Norbu N."/>
            <person name="O'donnell P."/>
            <person name="Okoawo O."/>
            <person name="O'leary S."/>
            <person name="Omotosho B."/>
            <person name="O'neill K."/>
            <person name="Osman S."/>
            <person name="Parker S."/>
            <person name="Perrin D."/>
            <person name="Phunkhang P."/>
            <person name="Piqani B."/>
            <person name="Purcell S."/>
            <person name="Rachupka T."/>
            <person name="Ramasamy U."/>
            <person name="Rameau R."/>
            <person name="Ray V."/>
            <person name="Raymond C."/>
            <person name="Retta R."/>
            <person name="Richardson S."/>
            <person name="Rise C."/>
            <person name="Rodriguez J."/>
            <person name="Rogers J."/>
            <person name="Rogov P."/>
            <person name="Rutman M."/>
            <person name="Schupbach R."/>
            <person name="Seaman C."/>
            <person name="Settipalli S."/>
            <person name="Sharpe T."/>
            <person name="Sheridan J."/>
            <person name="Sherpa N."/>
            <person name="Shi J."/>
            <person name="Smirnov S."/>
            <person name="Smith C."/>
            <person name="Sougnez C."/>
            <person name="Spencer B."/>
            <person name="Stalker J."/>
            <person name="Stange-thomann N."/>
            <person name="Stavropoulos S."/>
            <person name="Stetson K."/>
            <person name="Stone C."/>
            <person name="Stone S."/>
            <person name="Stubbs M."/>
            <person name="Talamas J."/>
            <person name="Tchuinga P."/>
            <person name="Tenzing P."/>
            <person name="Tesfaye S."/>
            <person name="Theodore J."/>
            <person name="Thoulutsang Y."/>
            <person name="Topham K."/>
            <person name="Towey S."/>
            <person name="Tsamla T."/>
            <person name="Tsomo N."/>
            <person name="Vallee D."/>
            <person name="Vassiliev H."/>
            <person name="Venkataraman V."/>
            <person name="Vinson J."/>
            <person name="Vo A."/>
            <person name="Wade C."/>
            <person name="Wang S."/>
            <person name="Wangchuk T."/>
            <person name="Wangdi T."/>
            <person name="Whittaker C."/>
            <person name="Wilkinson J."/>
            <person name="Wu Y."/>
            <person name="Wyman D."/>
            <person name="Yadav S."/>
            <person name="Yang S."/>
            <person name="Yang X."/>
            <person name="Yeager S."/>
            <person name="Yee E."/>
            <person name="Young G."/>
            <person name="Zainoun J."/>
            <person name="Zembeck L."/>
            <person name="Zimmer A."/>
            <person name="Zody M."/>
            <person name="Lander E."/>
        </authorList>
    </citation>
    <scope>NUCLEOTIDE SEQUENCE [LARGE SCALE GENOMIC DNA]</scope>
</reference>
<dbReference type="HOGENOM" id="CLU_1144801_0_0_1"/>
<dbReference type="Pfam" id="PF01825">
    <property type="entry name" value="GPS"/>
    <property type="match status" value="1"/>
</dbReference>
<dbReference type="PANTHER" id="PTHR12011:SF471">
    <property type="entry name" value="G-PROTEIN COUPLED RECEPTORS FAMILY 2 PROFILE 2 DOMAIN-CONTAINING PROTEIN"/>
    <property type="match status" value="1"/>
</dbReference>
<keyword evidence="5" id="KW-1015">Disulfide bond</keyword>
<dbReference type="AlphaFoldDB" id="H2YXF4"/>
<name>H2YXF4_CIOSA</name>
<evidence type="ECO:0000256" key="4">
    <source>
        <dbReference type="ARBA" id="ARBA00023136"/>
    </source>
</evidence>
<evidence type="ECO:0000256" key="5">
    <source>
        <dbReference type="ARBA" id="ARBA00023157"/>
    </source>
</evidence>
<dbReference type="STRING" id="51511.ENSCSAVP00000010015"/>
<dbReference type="InParanoid" id="H2YXF4"/>
<evidence type="ECO:0000256" key="1">
    <source>
        <dbReference type="ARBA" id="ARBA00004370"/>
    </source>
</evidence>
<proteinExistence type="predicted"/>
<feature type="domain" description="GAIN-B" evidence="7">
    <location>
        <begin position="56"/>
        <end position="205"/>
    </location>
</feature>
<evidence type="ECO:0000256" key="2">
    <source>
        <dbReference type="ARBA" id="ARBA00022692"/>
    </source>
</evidence>
<dbReference type="Proteomes" id="UP000007875">
    <property type="component" value="Unassembled WGS sequence"/>
</dbReference>
<evidence type="ECO:0000313" key="8">
    <source>
        <dbReference type="Ensembl" id="ENSCSAVP00000010015.1"/>
    </source>
</evidence>
<keyword evidence="4 6" id="KW-0472">Membrane</keyword>
<comment type="subcellular location">
    <subcellularLocation>
        <location evidence="1">Membrane</location>
    </subcellularLocation>
</comment>
<dbReference type="GO" id="GO:0005886">
    <property type="term" value="C:plasma membrane"/>
    <property type="evidence" value="ECO:0007669"/>
    <property type="project" value="TreeGrafter"/>
</dbReference>
<keyword evidence="3 6" id="KW-1133">Transmembrane helix</keyword>
<dbReference type="GeneTree" id="ENSGT00890000139676"/>
<evidence type="ECO:0000259" key="7">
    <source>
        <dbReference type="PROSITE" id="PS50221"/>
    </source>
</evidence>